<dbReference type="GO" id="GO:0016020">
    <property type="term" value="C:membrane"/>
    <property type="evidence" value="ECO:0007669"/>
    <property type="project" value="UniProtKB-SubCell"/>
</dbReference>
<dbReference type="InterPro" id="IPR050321">
    <property type="entry name" value="Glycosyltr_2/OpgH_subfam"/>
</dbReference>
<feature type="transmembrane region" description="Helical" evidence="7">
    <location>
        <begin position="32"/>
        <end position="53"/>
    </location>
</feature>
<evidence type="ECO:0000313" key="12">
    <source>
        <dbReference type="Proteomes" id="UP000325030"/>
    </source>
</evidence>
<evidence type="ECO:0000313" key="11">
    <source>
        <dbReference type="Proteomes" id="UP000322983"/>
    </source>
</evidence>
<keyword evidence="5 7" id="KW-1133">Transmembrane helix</keyword>
<feature type="transmembrane region" description="Helical" evidence="7">
    <location>
        <begin position="457"/>
        <end position="481"/>
    </location>
</feature>
<evidence type="ECO:0000313" key="9">
    <source>
        <dbReference type="EMBL" id="BBG22939.1"/>
    </source>
</evidence>
<accession>A0A510DRY0</accession>
<dbReference type="OrthoDB" id="43988at2157"/>
<dbReference type="EMBL" id="AP018929">
    <property type="protein sequence ID" value="BBG22939.1"/>
    <property type="molecule type" value="Genomic_DNA"/>
</dbReference>
<dbReference type="EMBL" id="AP018930">
    <property type="protein sequence ID" value="BBG25699.1"/>
    <property type="molecule type" value="Genomic_DNA"/>
</dbReference>
<feature type="transmembrane region" description="Helical" evidence="7">
    <location>
        <begin position="328"/>
        <end position="347"/>
    </location>
</feature>
<reference evidence="9 11" key="2">
    <citation type="journal article" date="2020" name="Int. J. Syst. Evol. Microbiol.">
        <title>Sulfuracidifex tepidarius gen. nov., sp. nov. and transfer of Sulfolobus metallicus Huber and Stetter 1992 to the genus Sulfuracidifex as Sulfuracidifex metallicus comb. nov.</title>
        <authorList>
            <person name="Itoh T."/>
            <person name="Miura T."/>
            <person name="Sakai H.D."/>
            <person name="Kato S."/>
            <person name="Ohkuma M."/>
            <person name="Takashina T."/>
        </authorList>
    </citation>
    <scope>NUCLEOTIDE SEQUENCE [LARGE SCALE GENOMIC DNA]</scope>
    <source>
        <strain evidence="9 11">IC-006</strain>
        <strain evidence="10">IC-007</strain>
    </source>
</reference>
<dbReference type="STRING" id="1294262.GCA_001316085_02367"/>
<dbReference type="InterPro" id="IPR003919">
    <property type="entry name" value="Cell_synth_A"/>
</dbReference>
<dbReference type="AlphaFoldDB" id="A0A510DRY0"/>
<dbReference type="KEGG" id="step:IC006_0223"/>
<accession>A0A510DZR1</accession>
<keyword evidence="11" id="KW-1185">Reference proteome</keyword>
<dbReference type="PANTHER" id="PTHR43867">
    <property type="entry name" value="CELLULOSE SYNTHASE CATALYTIC SUBUNIT A [UDP-FORMING]"/>
    <property type="match status" value="1"/>
</dbReference>
<comment type="subcellular location">
    <subcellularLocation>
        <location evidence="1">Membrane</location>
        <topology evidence="1">Multi-pass membrane protein</topology>
    </subcellularLocation>
</comment>
<feature type="transmembrane region" description="Helical" evidence="7">
    <location>
        <begin position="384"/>
        <end position="404"/>
    </location>
</feature>
<feature type="domain" description="Glycosyltransferase 2-like" evidence="8">
    <location>
        <begin position="155"/>
        <end position="357"/>
    </location>
</feature>
<feature type="transmembrane region" description="Helical" evidence="7">
    <location>
        <begin position="354"/>
        <end position="372"/>
    </location>
</feature>
<protein>
    <recommendedName>
        <fullName evidence="8">Glycosyltransferase 2-like domain-containing protein</fullName>
    </recommendedName>
</protein>
<feature type="transmembrane region" description="Helical" evidence="7">
    <location>
        <begin position="425"/>
        <end position="445"/>
    </location>
</feature>
<evidence type="ECO:0000256" key="5">
    <source>
        <dbReference type="ARBA" id="ARBA00022989"/>
    </source>
</evidence>
<feature type="transmembrane region" description="Helical" evidence="7">
    <location>
        <begin position="304"/>
        <end position="322"/>
    </location>
</feature>
<dbReference type="GO" id="GO:0006011">
    <property type="term" value="P:UDP-alpha-D-glucose metabolic process"/>
    <property type="evidence" value="ECO:0007669"/>
    <property type="project" value="InterPro"/>
</dbReference>
<evidence type="ECO:0000256" key="4">
    <source>
        <dbReference type="ARBA" id="ARBA00022692"/>
    </source>
</evidence>
<reference evidence="12" key="1">
    <citation type="submission" date="2018-09" db="EMBL/GenBank/DDBJ databases">
        <title>Complete Genome Sequencing of Sulfolobus sp. JCM 16834.</title>
        <authorList>
            <person name="Kato S."/>
            <person name="Itoh T."/>
            <person name="Ohkuma M."/>
        </authorList>
    </citation>
    <scope>NUCLEOTIDE SEQUENCE [LARGE SCALE GENOMIC DNA]</scope>
    <source>
        <strain evidence="12">IC-007</strain>
    </source>
</reference>
<evidence type="ECO:0000256" key="6">
    <source>
        <dbReference type="ARBA" id="ARBA00023136"/>
    </source>
</evidence>
<dbReference type="GO" id="GO:0016759">
    <property type="term" value="F:cellulose synthase activity"/>
    <property type="evidence" value="ECO:0007669"/>
    <property type="project" value="InterPro"/>
</dbReference>
<keyword evidence="4 7" id="KW-0812">Transmembrane</keyword>
<keyword evidence="6 7" id="KW-0472">Membrane</keyword>
<evidence type="ECO:0000256" key="7">
    <source>
        <dbReference type="SAM" id="Phobius"/>
    </source>
</evidence>
<evidence type="ECO:0000256" key="1">
    <source>
        <dbReference type="ARBA" id="ARBA00004141"/>
    </source>
</evidence>
<name>A0A510DRY0_9CREN</name>
<keyword evidence="3" id="KW-0808">Transferase</keyword>
<evidence type="ECO:0000313" key="10">
    <source>
        <dbReference type="EMBL" id="BBG25699.1"/>
    </source>
</evidence>
<evidence type="ECO:0000259" key="8">
    <source>
        <dbReference type="Pfam" id="PF13632"/>
    </source>
</evidence>
<dbReference type="Proteomes" id="UP000325030">
    <property type="component" value="Chromosome"/>
</dbReference>
<dbReference type="PANTHER" id="PTHR43867:SF2">
    <property type="entry name" value="CELLULOSE SYNTHASE CATALYTIC SUBUNIT A [UDP-FORMING]"/>
    <property type="match status" value="1"/>
</dbReference>
<sequence length="499" mass="56589">MINKIVFALTFLGAGILTILTLGIPWLAWLNYLIWLSSAVGTVIFINFIILSFSNKREEVTLTSESTRLRVASFVTSFNEDPEIVKGTLDSVVKATKGYGDVFLLDDSTNERVSNELKKYCESVGITYIHRTDRKGFKAGAINNALRMIHGYDLVSIFDADQRPVKSYFHDILQYFQDPNVAMVQVPQNYTELGSPVALGSYYQQVPFLNVIMKGRNRRSAFSLGSGSTFRISALKDVGLMDEESITEDAATSLKLYEKGYQVVYVNVPLIWYGEPPRDAAAFVSQQSRWALGYFQLTRKILKYRLNFSVFFDFIAGFFYWLKEGPLTAAELIAPVIFLLSGLPFLVINPVLYALAYGSYIVVSMALFFYSMKGREYGVKGFLYHQFVEYLEFFGVTSSFIAWLSRRKVPFKVTPKGRSALSLRVVIPHIIVTVLLVISIIHGIYLGLTSRDVILKYSIYVNLFWASYQLFFVIGAIFFALKIGEDSTENYIKEKIIKD</sequence>
<evidence type="ECO:0000256" key="3">
    <source>
        <dbReference type="ARBA" id="ARBA00022679"/>
    </source>
</evidence>
<dbReference type="InterPro" id="IPR029044">
    <property type="entry name" value="Nucleotide-diphossugar_trans"/>
</dbReference>
<evidence type="ECO:0000256" key="2">
    <source>
        <dbReference type="ARBA" id="ARBA00022676"/>
    </source>
</evidence>
<dbReference type="InterPro" id="IPR001173">
    <property type="entry name" value="Glyco_trans_2-like"/>
</dbReference>
<feature type="transmembrane region" description="Helical" evidence="7">
    <location>
        <begin position="5"/>
        <end position="26"/>
    </location>
</feature>
<keyword evidence="2" id="KW-0328">Glycosyltransferase</keyword>
<dbReference type="Proteomes" id="UP000322983">
    <property type="component" value="Chromosome"/>
</dbReference>
<dbReference type="CDD" id="cd06421">
    <property type="entry name" value="CESA_CelA_like"/>
    <property type="match status" value="1"/>
</dbReference>
<dbReference type="RefSeq" id="WP_149528221.1">
    <property type="nucleotide sequence ID" value="NZ_AP018929.1"/>
</dbReference>
<dbReference type="GO" id="GO:0035438">
    <property type="term" value="F:cyclic-di-GMP binding"/>
    <property type="evidence" value="ECO:0007669"/>
    <property type="project" value="InterPro"/>
</dbReference>
<organism evidence="9 11">
    <name type="scientific">Sulfuracidifex tepidarius</name>
    <dbReference type="NCBI Taxonomy" id="1294262"/>
    <lineage>
        <taxon>Archaea</taxon>
        <taxon>Thermoproteota</taxon>
        <taxon>Thermoprotei</taxon>
        <taxon>Sulfolobales</taxon>
        <taxon>Sulfolobaceae</taxon>
        <taxon>Sulfuracidifex</taxon>
    </lineage>
</organism>
<dbReference type="GeneID" id="41716713"/>
<gene>
    <name evidence="9" type="ORF">IC006_0223</name>
    <name evidence="10" type="ORF">IC007_0204</name>
</gene>
<dbReference type="Gene3D" id="3.90.550.10">
    <property type="entry name" value="Spore Coat Polysaccharide Biosynthesis Protein SpsA, Chain A"/>
    <property type="match status" value="1"/>
</dbReference>
<dbReference type="Pfam" id="PF13632">
    <property type="entry name" value="Glyco_trans_2_3"/>
    <property type="match status" value="1"/>
</dbReference>
<proteinExistence type="predicted"/>
<dbReference type="SUPFAM" id="SSF53448">
    <property type="entry name" value="Nucleotide-diphospho-sugar transferases"/>
    <property type="match status" value="1"/>
</dbReference>
<dbReference type="PRINTS" id="PR01439">
    <property type="entry name" value="CELLSNTHASEA"/>
</dbReference>